<keyword evidence="3 5" id="KW-1133">Transmembrane helix</keyword>
<evidence type="ECO:0000256" key="5">
    <source>
        <dbReference type="SAM" id="Phobius"/>
    </source>
</evidence>
<comment type="subcellular location">
    <subcellularLocation>
        <location evidence="1">Membrane</location>
        <topology evidence="1">Multi-pass membrane protein</topology>
    </subcellularLocation>
</comment>
<feature type="domain" description="ABC-2 type transporter transmembrane" evidence="6">
    <location>
        <begin position="57"/>
        <end position="208"/>
    </location>
</feature>
<dbReference type="EMBL" id="JBITGY010000002">
    <property type="protein sequence ID" value="MFI6497048.1"/>
    <property type="molecule type" value="Genomic_DNA"/>
</dbReference>
<feature type="transmembrane region" description="Helical" evidence="5">
    <location>
        <begin position="54"/>
        <end position="75"/>
    </location>
</feature>
<comment type="caution">
    <text evidence="7">The sequence shown here is derived from an EMBL/GenBank/DDBJ whole genome shotgun (WGS) entry which is preliminary data.</text>
</comment>
<evidence type="ECO:0000256" key="3">
    <source>
        <dbReference type="ARBA" id="ARBA00022989"/>
    </source>
</evidence>
<proteinExistence type="predicted"/>
<keyword evidence="8" id="KW-1185">Reference proteome</keyword>
<organism evidence="7 8">
    <name type="scientific">Nonomuraea typhae</name>
    <dbReference type="NCBI Taxonomy" id="2603600"/>
    <lineage>
        <taxon>Bacteria</taxon>
        <taxon>Bacillati</taxon>
        <taxon>Actinomycetota</taxon>
        <taxon>Actinomycetes</taxon>
        <taxon>Streptosporangiales</taxon>
        <taxon>Streptosporangiaceae</taxon>
        <taxon>Nonomuraea</taxon>
    </lineage>
</organism>
<evidence type="ECO:0000256" key="1">
    <source>
        <dbReference type="ARBA" id="ARBA00004141"/>
    </source>
</evidence>
<evidence type="ECO:0000256" key="2">
    <source>
        <dbReference type="ARBA" id="ARBA00022692"/>
    </source>
</evidence>
<dbReference type="InterPro" id="IPR013525">
    <property type="entry name" value="ABC2_TM"/>
</dbReference>
<feature type="transmembrane region" description="Helical" evidence="5">
    <location>
        <begin position="132"/>
        <end position="155"/>
    </location>
</feature>
<dbReference type="PANTHER" id="PTHR43027:SF2">
    <property type="entry name" value="TRANSPORT PERMEASE PROTEIN"/>
    <property type="match status" value="1"/>
</dbReference>
<dbReference type="PANTHER" id="PTHR43027">
    <property type="entry name" value="DOXORUBICIN RESISTANCE ABC TRANSPORTER PERMEASE PROTEIN DRRC-RELATED"/>
    <property type="match status" value="1"/>
</dbReference>
<dbReference type="Proteomes" id="UP001612741">
    <property type="component" value="Unassembled WGS sequence"/>
</dbReference>
<dbReference type="Pfam" id="PF12698">
    <property type="entry name" value="ABC2_membrane_3"/>
    <property type="match status" value="1"/>
</dbReference>
<dbReference type="InterPro" id="IPR052902">
    <property type="entry name" value="ABC-2_transporter"/>
</dbReference>
<evidence type="ECO:0000256" key="4">
    <source>
        <dbReference type="ARBA" id="ARBA00023136"/>
    </source>
</evidence>
<sequence length="241" mass="25279">MTFAATYKLGARLFWRDKAMLAASVITPAGLAVGMPVLMRHVQADGVAAATEIFHGSAAIILSLTAFMNIAVSLSTRRDQLILKRLRATRLTDGQILAGEIASTVTQAVVVLLACLAAVMALAEVPFPAHPVAFFGAVIGGAVTMALLGAAYTALIPRSELAAAMVMPFFLVCAVGAGGMGPLLQYLPGWLQNVFGLLPTSAAVHAMCTGELALPALNLAVWALAALVAIRLRFRWEPRRS</sequence>
<keyword evidence="4 5" id="KW-0472">Membrane</keyword>
<feature type="transmembrane region" description="Helical" evidence="5">
    <location>
        <begin position="162"/>
        <end position="184"/>
    </location>
</feature>
<accession>A0ABW7YMC7</accession>
<evidence type="ECO:0000313" key="7">
    <source>
        <dbReference type="EMBL" id="MFI6497048.1"/>
    </source>
</evidence>
<name>A0ABW7YMC7_9ACTN</name>
<evidence type="ECO:0000259" key="6">
    <source>
        <dbReference type="Pfam" id="PF12698"/>
    </source>
</evidence>
<feature type="transmembrane region" description="Helical" evidence="5">
    <location>
        <begin position="96"/>
        <end position="120"/>
    </location>
</feature>
<feature type="transmembrane region" description="Helical" evidence="5">
    <location>
        <begin position="204"/>
        <end position="230"/>
    </location>
</feature>
<reference evidence="7 8" key="1">
    <citation type="submission" date="2024-10" db="EMBL/GenBank/DDBJ databases">
        <title>The Natural Products Discovery Center: Release of the First 8490 Sequenced Strains for Exploring Actinobacteria Biosynthetic Diversity.</title>
        <authorList>
            <person name="Kalkreuter E."/>
            <person name="Kautsar S.A."/>
            <person name="Yang D."/>
            <person name="Bader C.D."/>
            <person name="Teijaro C.N."/>
            <person name="Fluegel L."/>
            <person name="Davis C.M."/>
            <person name="Simpson J.R."/>
            <person name="Lauterbach L."/>
            <person name="Steele A.D."/>
            <person name="Gui C."/>
            <person name="Meng S."/>
            <person name="Li G."/>
            <person name="Viehrig K."/>
            <person name="Ye F."/>
            <person name="Su P."/>
            <person name="Kiefer A.F."/>
            <person name="Nichols A."/>
            <person name="Cepeda A.J."/>
            <person name="Yan W."/>
            <person name="Fan B."/>
            <person name="Jiang Y."/>
            <person name="Adhikari A."/>
            <person name="Zheng C.-J."/>
            <person name="Schuster L."/>
            <person name="Cowan T.M."/>
            <person name="Smanski M.J."/>
            <person name="Chevrette M.G."/>
            <person name="De Carvalho L.P.S."/>
            <person name="Shen B."/>
        </authorList>
    </citation>
    <scope>NUCLEOTIDE SEQUENCE [LARGE SCALE GENOMIC DNA]</scope>
    <source>
        <strain evidence="7 8">NPDC050545</strain>
    </source>
</reference>
<dbReference type="RefSeq" id="WP_397079632.1">
    <property type="nucleotide sequence ID" value="NZ_JBITGY010000002.1"/>
</dbReference>
<protein>
    <submittedName>
        <fullName evidence="7">ABC transporter permease</fullName>
    </submittedName>
</protein>
<keyword evidence="2 5" id="KW-0812">Transmembrane</keyword>
<evidence type="ECO:0000313" key="8">
    <source>
        <dbReference type="Proteomes" id="UP001612741"/>
    </source>
</evidence>
<gene>
    <name evidence="7" type="ORF">ACIBG2_06680</name>
</gene>